<keyword evidence="2" id="KW-0521">NADP</keyword>
<dbReference type="InterPro" id="IPR057571">
    <property type="entry name" value="SDR_PhqE-like"/>
</dbReference>
<dbReference type="OMA" id="KCGFITG"/>
<dbReference type="EMBL" id="KN817526">
    <property type="protein sequence ID" value="KJA26777.1"/>
    <property type="molecule type" value="Genomic_DNA"/>
</dbReference>
<protein>
    <submittedName>
        <fullName evidence="4">Uncharacterized protein</fullName>
    </submittedName>
</protein>
<evidence type="ECO:0000256" key="2">
    <source>
        <dbReference type="ARBA" id="ARBA00022857"/>
    </source>
</evidence>
<keyword evidence="3" id="KW-0560">Oxidoreductase</keyword>
<organism evidence="4 5">
    <name type="scientific">Hypholoma sublateritium (strain FD-334 SS-4)</name>
    <dbReference type="NCBI Taxonomy" id="945553"/>
    <lineage>
        <taxon>Eukaryota</taxon>
        <taxon>Fungi</taxon>
        <taxon>Dikarya</taxon>
        <taxon>Basidiomycota</taxon>
        <taxon>Agaricomycotina</taxon>
        <taxon>Agaricomycetes</taxon>
        <taxon>Agaricomycetidae</taxon>
        <taxon>Agaricales</taxon>
        <taxon>Agaricineae</taxon>
        <taxon>Strophariaceae</taxon>
        <taxon>Hypholoma</taxon>
    </lineage>
</organism>
<name>A0A0D2LGM0_HYPSF</name>
<dbReference type="Pfam" id="PF23441">
    <property type="entry name" value="SDR"/>
    <property type="match status" value="1"/>
</dbReference>
<comment type="similarity">
    <text evidence="1">Belongs to the short-chain dehydrogenases/reductases (SDR) family.</text>
</comment>
<dbReference type="PANTHER" id="PTHR43477:SF1">
    <property type="entry name" value="DIHYDROANTICAPSIN 7-DEHYDROGENASE"/>
    <property type="match status" value="1"/>
</dbReference>
<evidence type="ECO:0000256" key="3">
    <source>
        <dbReference type="ARBA" id="ARBA00023002"/>
    </source>
</evidence>
<evidence type="ECO:0000256" key="1">
    <source>
        <dbReference type="ARBA" id="ARBA00006484"/>
    </source>
</evidence>
<reference evidence="5" key="1">
    <citation type="submission" date="2014-04" db="EMBL/GenBank/DDBJ databases">
        <title>Evolutionary Origins and Diversification of the Mycorrhizal Mutualists.</title>
        <authorList>
            <consortium name="DOE Joint Genome Institute"/>
            <consortium name="Mycorrhizal Genomics Consortium"/>
            <person name="Kohler A."/>
            <person name="Kuo A."/>
            <person name="Nagy L.G."/>
            <person name="Floudas D."/>
            <person name="Copeland A."/>
            <person name="Barry K.W."/>
            <person name="Cichocki N."/>
            <person name="Veneault-Fourrey C."/>
            <person name="LaButti K."/>
            <person name="Lindquist E.A."/>
            <person name="Lipzen A."/>
            <person name="Lundell T."/>
            <person name="Morin E."/>
            <person name="Murat C."/>
            <person name="Riley R."/>
            <person name="Ohm R."/>
            <person name="Sun H."/>
            <person name="Tunlid A."/>
            <person name="Henrissat B."/>
            <person name="Grigoriev I.V."/>
            <person name="Hibbett D.S."/>
            <person name="Martin F."/>
        </authorList>
    </citation>
    <scope>NUCLEOTIDE SEQUENCE [LARGE SCALE GENOMIC DNA]</scope>
    <source>
        <strain evidence="5">FD-334 SS-4</strain>
    </source>
</reference>
<dbReference type="CDD" id="cd05233">
    <property type="entry name" value="SDR_c"/>
    <property type="match status" value="1"/>
</dbReference>
<dbReference type="Proteomes" id="UP000054270">
    <property type="component" value="Unassembled WGS sequence"/>
</dbReference>
<dbReference type="AlphaFoldDB" id="A0A0D2LGM0"/>
<sequence>MSTLQSKTIVVVGGSSGIGFAVALAALQSLARVVIIATSSSERVSNAVERLRSRKLPGEVRGEVLDATDAVAVKEFALRIGVVDHIAWTSGDVSPGLVDGDLSKLDTSAAFAVRFWGPFILAQNVKFHPGGSLTLTSGILDIKPLPGRSVPAGVVAGIEGLTKGLAVDLAPVRVNLVGPGAIKTELWDKFPPAALEKMLEDLHKARLLQRIGRTDEIAEAYIFLMKCGYITGQRINVDGGVF</sequence>
<dbReference type="PANTHER" id="PTHR43477">
    <property type="entry name" value="DIHYDROANTICAPSIN 7-DEHYDROGENASE"/>
    <property type="match status" value="1"/>
</dbReference>
<dbReference type="STRING" id="945553.A0A0D2LGM0"/>
<evidence type="ECO:0000313" key="5">
    <source>
        <dbReference type="Proteomes" id="UP000054270"/>
    </source>
</evidence>
<dbReference type="InterPro" id="IPR051122">
    <property type="entry name" value="SDR_DHRS6-like"/>
</dbReference>
<dbReference type="InterPro" id="IPR002347">
    <property type="entry name" value="SDR_fam"/>
</dbReference>
<dbReference type="SUPFAM" id="SSF51735">
    <property type="entry name" value="NAD(P)-binding Rossmann-fold domains"/>
    <property type="match status" value="1"/>
</dbReference>
<dbReference type="GO" id="GO:0016491">
    <property type="term" value="F:oxidoreductase activity"/>
    <property type="evidence" value="ECO:0007669"/>
    <property type="project" value="UniProtKB-KW"/>
</dbReference>
<dbReference type="InterPro" id="IPR036291">
    <property type="entry name" value="NAD(P)-bd_dom_sf"/>
</dbReference>
<accession>A0A0D2LGM0</accession>
<evidence type="ECO:0000313" key="4">
    <source>
        <dbReference type="EMBL" id="KJA26777.1"/>
    </source>
</evidence>
<keyword evidence="5" id="KW-1185">Reference proteome</keyword>
<dbReference type="OrthoDB" id="294295at2759"/>
<proteinExistence type="inferred from homology"/>
<dbReference type="Gene3D" id="3.40.50.720">
    <property type="entry name" value="NAD(P)-binding Rossmann-like Domain"/>
    <property type="match status" value="1"/>
</dbReference>
<dbReference type="PRINTS" id="PR00081">
    <property type="entry name" value="GDHRDH"/>
</dbReference>
<gene>
    <name evidence="4" type="ORF">HYPSUDRAFT_1030351</name>
</gene>